<keyword evidence="2" id="KW-0805">Transcription regulation</keyword>
<dbReference type="EMBL" id="AMQM01008990">
    <property type="status" value="NOT_ANNOTATED_CDS"/>
    <property type="molecule type" value="Genomic_DNA"/>
</dbReference>
<dbReference type="GO" id="GO:0003677">
    <property type="term" value="F:DNA binding"/>
    <property type="evidence" value="ECO:0007669"/>
    <property type="project" value="UniProtKB-UniRule"/>
</dbReference>
<dbReference type="CDD" id="cd01389">
    <property type="entry name" value="HMG-box_ROX1-like"/>
    <property type="match status" value="1"/>
</dbReference>
<dbReference type="CTD" id="20196969"/>
<sequence length="73" mass="8981">IKRPLNAFMLYLQDKREDLRIIYSNPATLHSMVGQCWRMETPEVKKKYQRKSEIEKEIHKKMNPNYKFQPKRK</sequence>
<reference evidence="10" key="1">
    <citation type="submission" date="2012-12" db="EMBL/GenBank/DDBJ databases">
        <authorList>
            <person name="Hellsten U."/>
            <person name="Grimwood J."/>
            <person name="Chapman J.A."/>
            <person name="Shapiro H."/>
            <person name="Aerts A."/>
            <person name="Otillar R.P."/>
            <person name="Terry A.Y."/>
            <person name="Boore J.L."/>
            <person name="Simakov O."/>
            <person name="Marletaz F."/>
            <person name="Cho S.-J."/>
            <person name="Edsinger-Gonzales E."/>
            <person name="Havlak P."/>
            <person name="Kuo D.-H."/>
            <person name="Larsson T."/>
            <person name="Lv J."/>
            <person name="Arendt D."/>
            <person name="Savage R."/>
            <person name="Osoegawa K."/>
            <person name="de Jong P."/>
            <person name="Lindberg D.R."/>
            <person name="Seaver E.C."/>
            <person name="Weisblat D.A."/>
            <person name="Putnam N.H."/>
            <person name="Grigoriev I.V."/>
            <person name="Rokhsar D.S."/>
        </authorList>
    </citation>
    <scope>NUCLEOTIDE SEQUENCE</scope>
</reference>
<dbReference type="PANTHER" id="PTHR45803">
    <property type="entry name" value="SOX100B"/>
    <property type="match status" value="1"/>
</dbReference>
<dbReference type="PROSITE" id="PS50118">
    <property type="entry name" value="HMG_BOX_2"/>
    <property type="match status" value="1"/>
</dbReference>
<accession>T1EK69</accession>
<dbReference type="AlphaFoldDB" id="T1EK69"/>
<dbReference type="EnsemblMetazoa" id="HelroT148304">
    <property type="protein sequence ID" value="HelroP148304"/>
    <property type="gene ID" value="HelroG148304"/>
</dbReference>
<keyword evidence="3 6" id="KW-0238">DNA-binding</keyword>
<reference evidence="8 10" key="2">
    <citation type="journal article" date="2013" name="Nature">
        <title>Insights into bilaterian evolution from three spiralian genomes.</title>
        <authorList>
            <person name="Simakov O."/>
            <person name="Marletaz F."/>
            <person name="Cho S.J."/>
            <person name="Edsinger-Gonzales E."/>
            <person name="Havlak P."/>
            <person name="Hellsten U."/>
            <person name="Kuo D.H."/>
            <person name="Larsson T."/>
            <person name="Lv J."/>
            <person name="Arendt D."/>
            <person name="Savage R."/>
            <person name="Osoegawa K."/>
            <person name="de Jong P."/>
            <person name="Grimwood J."/>
            <person name="Chapman J.A."/>
            <person name="Shapiro H."/>
            <person name="Aerts A."/>
            <person name="Otillar R.P."/>
            <person name="Terry A.Y."/>
            <person name="Boore J.L."/>
            <person name="Grigoriev I.V."/>
            <person name="Lindberg D.R."/>
            <person name="Seaver E.C."/>
            <person name="Weisblat D.A."/>
            <person name="Putnam N.H."/>
            <person name="Rokhsar D.S."/>
        </authorList>
    </citation>
    <scope>NUCLEOTIDE SEQUENCE</scope>
</reference>
<evidence type="ECO:0000313" key="10">
    <source>
        <dbReference type="Proteomes" id="UP000015101"/>
    </source>
</evidence>
<keyword evidence="4" id="KW-0804">Transcription</keyword>
<dbReference type="InterPro" id="IPR050917">
    <property type="entry name" value="SOX_TF"/>
</dbReference>
<organism evidence="9 10">
    <name type="scientific">Helobdella robusta</name>
    <name type="common">Californian leech</name>
    <dbReference type="NCBI Taxonomy" id="6412"/>
    <lineage>
        <taxon>Eukaryota</taxon>
        <taxon>Metazoa</taxon>
        <taxon>Spiralia</taxon>
        <taxon>Lophotrochozoa</taxon>
        <taxon>Annelida</taxon>
        <taxon>Clitellata</taxon>
        <taxon>Hirudinea</taxon>
        <taxon>Rhynchobdellida</taxon>
        <taxon>Glossiphoniidae</taxon>
        <taxon>Helobdella</taxon>
    </lineage>
</organism>
<gene>
    <name evidence="9" type="primary">20196969</name>
    <name evidence="8" type="ORF">HELRODRAFT_148304</name>
</gene>
<feature type="DNA-binding region" description="HMG box" evidence="6">
    <location>
        <begin position="1"/>
        <end position="67"/>
    </location>
</feature>
<feature type="domain" description="HMG box" evidence="7">
    <location>
        <begin position="1"/>
        <end position="67"/>
    </location>
</feature>
<dbReference type="InterPro" id="IPR009071">
    <property type="entry name" value="HMG_box_dom"/>
</dbReference>
<proteinExistence type="predicted"/>
<dbReference type="OrthoDB" id="6247875at2759"/>
<dbReference type="HOGENOM" id="CLU_082854_6_0_1"/>
<evidence type="ECO:0000256" key="4">
    <source>
        <dbReference type="ARBA" id="ARBA00023163"/>
    </source>
</evidence>
<dbReference type="KEGG" id="hro:HELRODRAFT_148304"/>
<dbReference type="InParanoid" id="T1EK69"/>
<evidence type="ECO:0000256" key="5">
    <source>
        <dbReference type="ARBA" id="ARBA00023242"/>
    </source>
</evidence>
<dbReference type="PANTHER" id="PTHR45803:SF5">
    <property type="entry name" value="SOX100B"/>
    <property type="match status" value="1"/>
</dbReference>
<evidence type="ECO:0000256" key="3">
    <source>
        <dbReference type="ARBA" id="ARBA00023125"/>
    </source>
</evidence>
<dbReference type="EMBL" id="KB095901">
    <property type="protein sequence ID" value="ESO10277.1"/>
    <property type="molecule type" value="Genomic_DNA"/>
</dbReference>
<name>T1EK69_HELRO</name>
<reference evidence="9" key="3">
    <citation type="submission" date="2015-06" db="UniProtKB">
        <authorList>
            <consortium name="EnsemblMetazoa"/>
        </authorList>
    </citation>
    <scope>IDENTIFICATION</scope>
</reference>
<comment type="subcellular location">
    <subcellularLocation>
        <location evidence="1">Nucleus</location>
    </subcellularLocation>
</comment>
<dbReference type="GeneID" id="20196969"/>
<dbReference type="eggNOG" id="KOG0528">
    <property type="taxonomic scope" value="Eukaryota"/>
</dbReference>
<dbReference type="Pfam" id="PF00505">
    <property type="entry name" value="HMG_box"/>
    <property type="match status" value="1"/>
</dbReference>
<dbReference type="SUPFAM" id="SSF47095">
    <property type="entry name" value="HMG-box"/>
    <property type="match status" value="1"/>
</dbReference>
<dbReference type="GO" id="GO:0005634">
    <property type="term" value="C:nucleus"/>
    <property type="evidence" value="ECO:0007669"/>
    <property type="project" value="UniProtKB-SubCell"/>
</dbReference>
<evidence type="ECO:0000256" key="6">
    <source>
        <dbReference type="PROSITE-ProRule" id="PRU00267"/>
    </source>
</evidence>
<dbReference type="RefSeq" id="XP_009011633.1">
    <property type="nucleotide sequence ID" value="XM_009013385.1"/>
</dbReference>
<evidence type="ECO:0000313" key="8">
    <source>
        <dbReference type="EMBL" id="ESO10277.1"/>
    </source>
</evidence>
<keyword evidence="10" id="KW-1185">Reference proteome</keyword>
<keyword evidence="5 6" id="KW-0539">Nucleus</keyword>
<evidence type="ECO:0000256" key="2">
    <source>
        <dbReference type="ARBA" id="ARBA00023015"/>
    </source>
</evidence>
<evidence type="ECO:0000313" key="9">
    <source>
        <dbReference type="EnsemblMetazoa" id="HelroP148304"/>
    </source>
</evidence>
<protein>
    <recommendedName>
        <fullName evidence="7">HMG box domain-containing protein</fullName>
    </recommendedName>
</protein>
<dbReference type="InterPro" id="IPR036910">
    <property type="entry name" value="HMG_box_dom_sf"/>
</dbReference>
<dbReference type="Gene3D" id="1.10.30.10">
    <property type="entry name" value="High mobility group box domain"/>
    <property type="match status" value="1"/>
</dbReference>
<evidence type="ECO:0000259" key="7">
    <source>
        <dbReference type="PROSITE" id="PS50118"/>
    </source>
</evidence>
<dbReference type="SMART" id="SM00398">
    <property type="entry name" value="HMG"/>
    <property type="match status" value="1"/>
</dbReference>
<evidence type="ECO:0000256" key="1">
    <source>
        <dbReference type="ARBA" id="ARBA00004123"/>
    </source>
</evidence>
<dbReference type="Proteomes" id="UP000015101">
    <property type="component" value="Unassembled WGS sequence"/>
</dbReference>